<proteinExistence type="predicted"/>
<evidence type="ECO:0000313" key="3">
    <source>
        <dbReference type="WBParaSite" id="ASIM_0001951301-mRNA-1"/>
    </source>
</evidence>
<dbReference type="Proteomes" id="UP000267096">
    <property type="component" value="Unassembled WGS sequence"/>
</dbReference>
<dbReference type="SUPFAM" id="SSF63829">
    <property type="entry name" value="Calcium-dependent phosphotriesterase"/>
    <property type="match status" value="1"/>
</dbReference>
<gene>
    <name evidence="1" type="ORF">ASIM_LOCUS18902</name>
</gene>
<dbReference type="InterPro" id="IPR011042">
    <property type="entry name" value="6-blade_b-propeller_TolB-like"/>
</dbReference>
<reference evidence="1 2" key="2">
    <citation type="submission" date="2018-11" db="EMBL/GenBank/DDBJ databases">
        <authorList>
            <consortium name="Pathogen Informatics"/>
        </authorList>
    </citation>
    <scope>NUCLEOTIDE SEQUENCE [LARGE SCALE GENOMIC DNA]</scope>
</reference>
<reference evidence="3" key="1">
    <citation type="submission" date="2017-02" db="UniProtKB">
        <authorList>
            <consortium name="WormBaseParasite"/>
        </authorList>
    </citation>
    <scope>IDENTIFICATION</scope>
</reference>
<dbReference type="EMBL" id="UYRR01036271">
    <property type="protein sequence ID" value="VDK66649.1"/>
    <property type="molecule type" value="Genomic_DNA"/>
</dbReference>
<keyword evidence="2" id="KW-1185">Reference proteome</keyword>
<evidence type="ECO:0000313" key="1">
    <source>
        <dbReference type="EMBL" id="VDK66649.1"/>
    </source>
</evidence>
<organism evidence="3">
    <name type="scientific">Anisakis simplex</name>
    <name type="common">Herring worm</name>
    <dbReference type="NCBI Taxonomy" id="6269"/>
    <lineage>
        <taxon>Eukaryota</taxon>
        <taxon>Metazoa</taxon>
        <taxon>Ecdysozoa</taxon>
        <taxon>Nematoda</taxon>
        <taxon>Chromadorea</taxon>
        <taxon>Rhabditida</taxon>
        <taxon>Spirurina</taxon>
        <taxon>Ascaridomorpha</taxon>
        <taxon>Ascaridoidea</taxon>
        <taxon>Anisakidae</taxon>
        <taxon>Anisakis</taxon>
        <taxon>Anisakis simplex complex</taxon>
    </lineage>
</organism>
<name>A0A0M3KEV5_ANISI</name>
<evidence type="ECO:0000313" key="2">
    <source>
        <dbReference type="Proteomes" id="UP000267096"/>
    </source>
</evidence>
<sequence>MLDGNGEYLDDIHSEALKDASTVGMTILPSGDILTLNWRTKEITKCTHNGETLQVMSFSEFMEPIDITVDSRSRILIADTGCAKVGTKINLTINYKAGKPLFSFDVGAHCDSAPVTCVCIGLNDEILVGTCSSLLLFDPGGRFLRDISVSASSSTLHPASFPPSHRSRFRVTACAVCQSTGDIISAVIDAKTNRAHLAVSQYKVGVLLPGAIRCCASLK</sequence>
<dbReference type="OrthoDB" id="5810125at2759"/>
<dbReference type="AlphaFoldDB" id="A0A0M3KEV5"/>
<dbReference type="WBParaSite" id="ASIM_0001951301-mRNA-1">
    <property type="protein sequence ID" value="ASIM_0001951301-mRNA-1"/>
    <property type="gene ID" value="ASIM_0001951301"/>
</dbReference>
<dbReference type="Gene3D" id="2.120.10.30">
    <property type="entry name" value="TolB, C-terminal domain"/>
    <property type="match status" value="1"/>
</dbReference>
<accession>A0A0M3KEV5</accession>
<protein>
    <submittedName>
        <fullName evidence="3">WD_REPEATS_REGION domain-containing protein</fullName>
    </submittedName>
</protein>